<dbReference type="GeneID" id="36133976"/>
<evidence type="ECO:0000313" key="1">
    <source>
        <dbReference type="EMBL" id="CBY82206.1"/>
    </source>
</evidence>
<dbReference type="Proteomes" id="UP000007934">
    <property type="component" value="Chromosome"/>
</dbReference>
<protein>
    <submittedName>
        <fullName evidence="1">Uncharacterized protein</fullName>
    </submittedName>
</protein>
<accession>E7ACH7</accession>
<organism evidence="1 2">
    <name type="scientific">Helicobacter felis (strain ATCC 49179 / CCUG 28539 / NCTC 12436 / CS1)</name>
    <dbReference type="NCBI Taxonomy" id="936155"/>
    <lineage>
        <taxon>Bacteria</taxon>
        <taxon>Pseudomonadati</taxon>
        <taxon>Campylobacterota</taxon>
        <taxon>Epsilonproteobacteria</taxon>
        <taxon>Campylobacterales</taxon>
        <taxon>Helicobacteraceae</taxon>
        <taxon>Helicobacter</taxon>
    </lineage>
</organism>
<sequence>MRFFTLFLCALVSMGAQTLQIGSDLGNHEGFLDLLKSGFAQDRPHDTLKWQPPPFKRLCHLDGLLLSKSALQTAKLTGRRVFKELWFVLGLSAWKTRLHASSPQALARALYNPALAPYLKPMRALEPYKSTDLLLIPARLYLKERSKHPFPPLLYKIYVGYFWTQPCKNTRGEVFYHWLKSHQAKDLLRGFRVDYQRIFAP</sequence>
<name>E7ACH7_HELFC</name>
<keyword evidence="2" id="KW-1185">Reference proteome</keyword>
<dbReference type="EMBL" id="FQ670179">
    <property type="protein sequence ID" value="CBY82206.1"/>
    <property type="molecule type" value="Genomic_DNA"/>
</dbReference>
<dbReference type="KEGG" id="hfe:HFELIS_01220"/>
<dbReference type="AlphaFoldDB" id="E7ACH7"/>
<dbReference type="RefSeq" id="WP_013468576.1">
    <property type="nucleotide sequence ID" value="NC_014810.2"/>
</dbReference>
<proteinExistence type="predicted"/>
<dbReference type="HOGENOM" id="CLU_1358864_0_0_7"/>
<reference evidence="1 2" key="1">
    <citation type="journal article" date="2011" name="Genome Biol. Evol.">
        <title>Comparative whole genome sequence analysis of the carcinogenic bacterial model pathogen Helicobacter felis.</title>
        <authorList>
            <person name="Arnold I.C."/>
            <person name="Zigova Z."/>
            <person name="Holden M."/>
            <person name="Lawley T.D."/>
            <person name="Rad R."/>
            <person name="Dougan G."/>
            <person name="Falkow S."/>
            <person name="Bentley S.D."/>
            <person name="Muller A."/>
        </authorList>
    </citation>
    <scope>NUCLEOTIDE SEQUENCE [LARGE SCALE GENOMIC DNA]</scope>
    <source>
        <strain evidence="2">ATCC 49179 / CCUG 28539 / NCTC 12436 / CS1</strain>
    </source>
</reference>
<gene>
    <name evidence="1" type="ordered locus">Hfelis_01220</name>
</gene>
<dbReference type="OrthoDB" id="5323635at2"/>
<dbReference type="STRING" id="936155.HFELIS_01220"/>
<evidence type="ECO:0000313" key="2">
    <source>
        <dbReference type="Proteomes" id="UP000007934"/>
    </source>
</evidence>